<name>A0A7W9WK16_9ACTN</name>
<organism evidence="2 3">
    <name type="scientific">Streptomyces paradoxus</name>
    <dbReference type="NCBI Taxonomy" id="66375"/>
    <lineage>
        <taxon>Bacteria</taxon>
        <taxon>Bacillati</taxon>
        <taxon>Actinomycetota</taxon>
        <taxon>Actinomycetes</taxon>
        <taxon>Kitasatosporales</taxon>
        <taxon>Streptomycetaceae</taxon>
        <taxon>Streptomyces</taxon>
    </lineage>
</organism>
<proteinExistence type="predicted"/>
<protein>
    <submittedName>
        <fullName evidence="2">Uncharacterized protein</fullName>
    </submittedName>
</protein>
<evidence type="ECO:0000256" key="1">
    <source>
        <dbReference type="SAM" id="MobiDB-lite"/>
    </source>
</evidence>
<reference evidence="2 3" key="1">
    <citation type="submission" date="2020-08" db="EMBL/GenBank/DDBJ databases">
        <title>Genomic Encyclopedia of Type Strains, Phase IV (KMG-IV): sequencing the most valuable type-strain genomes for metagenomic binning, comparative biology and taxonomic classification.</title>
        <authorList>
            <person name="Goeker M."/>
        </authorList>
    </citation>
    <scope>NUCLEOTIDE SEQUENCE [LARGE SCALE GENOMIC DNA]</scope>
    <source>
        <strain evidence="2 3">DSM 43350</strain>
    </source>
</reference>
<gene>
    <name evidence="2" type="ORF">HNR57_007633</name>
</gene>
<accession>A0A7W9WK16</accession>
<dbReference type="AlphaFoldDB" id="A0A7W9WK16"/>
<feature type="compositionally biased region" description="Basic residues" evidence="1">
    <location>
        <begin position="37"/>
        <end position="48"/>
    </location>
</feature>
<evidence type="ECO:0000313" key="3">
    <source>
        <dbReference type="Proteomes" id="UP000591537"/>
    </source>
</evidence>
<dbReference type="RefSeq" id="WP_184567638.1">
    <property type="nucleotide sequence ID" value="NZ_BAAARS010000027.1"/>
</dbReference>
<dbReference type="Proteomes" id="UP000591537">
    <property type="component" value="Unassembled WGS sequence"/>
</dbReference>
<evidence type="ECO:0000313" key="2">
    <source>
        <dbReference type="EMBL" id="MBB6081682.1"/>
    </source>
</evidence>
<feature type="region of interest" description="Disordered" evidence="1">
    <location>
        <begin position="36"/>
        <end position="55"/>
    </location>
</feature>
<dbReference type="EMBL" id="JACHGV010000020">
    <property type="protein sequence ID" value="MBB6081682.1"/>
    <property type="molecule type" value="Genomic_DNA"/>
</dbReference>
<keyword evidence="3" id="KW-1185">Reference proteome</keyword>
<sequence length="225" mass="25342">MTPLPSDHRTIDELLAKARTRNRYATYNMAAAETRLRTRQAARHRPPRQRNTDTPLVHAEWTPPANELTPDANRAWWDLNAVCLLILGPDADGHLADFITSQYADKSGALVFACLLHLADDSGGARFWWRFAAGAGHQVAEYCLFLEHAHSGEYHDADYWRTQLLRQHFEPALLCGDRSTAPLLGPPCMDQIHPHITRQHHSEIGTIPLPQPALVDQLRNLTSPL</sequence>
<comment type="caution">
    <text evidence="2">The sequence shown here is derived from an EMBL/GenBank/DDBJ whole genome shotgun (WGS) entry which is preliminary data.</text>
</comment>